<feature type="signal peptide" evidence="2">
    <location>
        <begin position="1"/>
        <end position="20"/>
    </location>
</feature>
<comment type="caution">
    <text evidence="4">The sequence shown here is derived from an EMBL/GenBank/DDBJ whole genome shotgun (WGS) entry which is preliminary data.</text>
</comment>
<dbReference type="InterPro" id="IPR027385">
    <property type="entry name" value="Beta-barrel_OMP"/>
</dbReference>
<evidence type="ECO:0000313" key="5">
    <source>
        <dbReference type="Proteomes" id="UP000244174"/>
    </source>
</evidence>
<gene>
    <name evidence="4" type="ORF">C8P64_1369</name>
</gene>
<dbReference type="EMBL" id="QBKQ01000002">
    <property type="protein sequence ID" value="PTX42847.1"/>
    <property type="molecule type" value="Genomic_DNA"/>
</dbReference>
<keyword evidence="1 2" id="KW-0732">Signal</keyword>
<feature type="domain" description="Outer membrane protein beta-barrel" evidence="3">
    <location>
        <begin position="9"/>
        <end position="189"/>
    </location>
</feature>
<organism evidence="4 5">
    <name type="scientific">Christiangramia gaetbulicola</name>
    <dbReference type="NCBI Taxonomy" id="703340"/>
    <lineage>
        <taxon>Bacteria</taxon>
        <taxon>Pseudomonadati</taxon>
        <taxon>Bacteroidota</taxon>
        <taxon>Flavobacteriia</taxon>
        <taxon>Flavobacteriales</taxon>
        <taxon>Flavobacteriaceae</taxon>
        <taxon>Christiangramia</taxon>
    </lineage>
</organism>
<evidence type="ECO:0000256" key="1">
    <source>
        <dbReference type="ARBA" id="ARBA00022729"/>
    </source>
</evidence>
<keyword evidence="5" id="KW-1185">Reference proteome</keyword>
<reference evidence="4 5" key="1">
    <citation type="submission" date="2018-04" db="EMBL/GenBank/DDBJ databases">
        <title>Genomic Encyclopedia of Archaeal and Bacterial Type Strains, Phase II (KMG-II): from individual species to whole genera.</title>
        <authorList>
            <person name="Goeker M."/>
        </authorList>
    </citation>
    <scope>NUCLEOTIDE SEQUENCE [LARGE SCALE GENOMIC DNA]</scope>
    <source>
        <strain evidence="4 5">DSM 23082</strain>
    </source>
</reference>
<protein>
    <submittedName>
        <fullName evidence="4">Outer membrane protein with beta-barrel domain</fullName>
    </submittedName>
</protein>
<dbReference type="SUPFAM" id="SSF56925">
    <property type="entry name" value="OMPA-like"/>
    <property type="match status" value="1"/>
</dbReference>
<dbReference type="AlphaFoldDB" id="A0A2T6AGE2"/>
<dbReference type="Pfam" id="PF13505">
    <property type="entry name" value="OMP_b-brl"/>
    <property type="match status" value="1"/>
</dbReference>
<dbReference type="OrthoDB" id="1441912at2"/>
<evidence type="ECO:0000313" key="4">
    <source>
        <dbReference type="EMBL" id="PTX42847.1"/>
    </source>
</evidence>
<dbReference type="Proteomes" id="UP000244174">
    <property type="component" value="Unassembled WGS sequence"/>
</dbReference>
<name>A0A2T6AGE2_9FLAO</name>
<proteinExistence type="predicted"/>
<accession>A0A2T6AGE2</accession>
<feature type="chain" id="PRO_5015580422" evidence="2">
    <location>
        <begin position="21"/>
        <end position="190"/>
    </location>
</feature>
<evidence type="ECO:0000259" key="3">
    <source>
        <dbReference type="Pfam" id="PF13505"/>
    </source>
</evidence>
<sequence>MFKKISLIAVFAMLSFCAQAQEESKESKPSKFGFTAGVIESNFKLKDPILLNEDYNVGKYEGGGLFLGLTFDTEINENFGFNSELLVAKLDNSHRYLLSSSLKYRLFNSNFHALGGLELNYLSSAPDISNGNKGNRAGLNAIFGLEYEINDRLSIYSSYSLETTNRFKHDNGNSYKGGYNNVRLGIKFKF</sequence>
<dbReference type="InterPro" id="IPR011250">
    <property type="entry name" value="OMP/PagP_B-barrel"/>
</dbReference>
<dbReference type="Gene3D" id="2.40.160.20">
    <property type="match status" value="1"/>
</dbReference>
<evidence type="ECO:0000256" key="2">
    <source>
        <dbReference type="SAM" id="SignalP"/>
    </source>
</evidence>
<dbReference type="RefSeq" id="WP_108171325.1">
    <property type="nucleotide sequence ID" value="NZ_QBKQ01000002.1"/>
</dbReference>